<proteinExistence type="predicted"/>
<dbReference type="EMBL" id="MUTJ01000104">
    <property type="protein sequence ID" value="ONU75477.1"/>
    <property type="molecule type" value="Genomic_DNA"/>
</dbReference>
<feature type="region of interest" description="Disordered" evidence="1">
    <location>
        <begin position="1"/>
        <end position="22"/>
    </location>
</feature>
<reference evidence="2 3" key="1">
    <citation type="submission" date="2016-08" db="EMBL/GenBank/DDBJ databases">
        <authorList>
            <person name="Seilhamer J.J."/>
        </authorList>
    </citation>
    <scope>NUCLEOTIDE SEQUENCE [LARGE SCALE GENOMIC DNA]</scope>
    <source>
        <strain evidence="2 3">VC14762</strain>
    </source>
</reference>
<evidence type="ECO:0000313" key="3">
    <source>
        <dbReference type="Proteomes" id="UP000188543"/>
    </source>
</evidence>
<protein>
    <submittedName>
        <fullName evidence="2">Uncharacterized protein</fullName>
    </submittedName>
</protein>
<dbReference type="AlphaFoldDB" id="A0A1V2VTG5"/>
<evidence type="ECO:0000313" key="2">
    <source>
        <dbReference type="EMBL" id="ONU75477.1"/>
    </source>
</evidence>
<dbReference type="Proteomes" id="UP000188543">
    <property type="component" value="Unassembled WGS sequence"/>
</dbReference>
<sequence>MQVHLRHVHAKRARQHAERPEEIRRAASAWIVTAVFSSPRENRKAMKTSTFTEARIAFALKHFNGAPALAGREPRH</sequence>
<accession>A0A1V2VTG5</accession>
<name>A0A1V2VTG5_9BURK</name>
<organism evidence="2 3">
    <name type="scientific">Burkholderia cenocepacia</name>
    <dbReference type="NCBI Taxonomy" id="95486"/>
    <lineage>
        <taxon>Bacteria</taxon>
        <taxon>Pseudomonadati</taxon>
        <taxon>Pseudomonadota</taxon>
        <taxon>Betaproteobacteria</taxon>
        <taxon>Burkholderiales</taxon>
        <taxon>Burkholderiaceae</taxon>
        <taxon>Burkholderia</taxon>
        <taxon>Burkholderia cepacia complex</taxon>
    </lineage>
</organism>
<comment type="caution">
    <text evidence="2">The sequence shown here is derived from an EMBL/GenBank/DDBJ whole genome shotgun (WGS) entry which is preliminary data.</text>
</comment>
<evidence type="ECO:0000256" key="1">
    <source>
        <dbReference type="SAM" id="MobiDB-lite"/>
    </source>
</evidence>
<feature type="compositionally biased region" description="Basic residues" evidence="1">
    <location>
        <begin position="1"/>
        <end position="14"/>
    </location>
</feature>
<gene>
    <name evidence="2" type="ORF">A8E72_34655</name>
</gene>